<gene>
    <name evidence="9" type="primary">leuS</name>
    <name evidence="11" type="ORF">UV07_C0020G0002</name>
</gene>
<dbReference type="InterPro" id="IPR000086">
    <property type="entry name" value="NUDIX_hydrolase_dom"/>
</dbReference>
<keyword evidence="5 9" id="KW-0067">ATP-binding</keyword>
<comment type="similarity">
    <text evidence="1 9">Belongs to the class-I aminoacyl-tRNA synthetase family.</text>
</comment>
<dbReference type="InterPro" id="IPR002300">
    <property type="entry name" value="aa-tRNA-synth_Ia"/>
</dbReference>
<dbReference type="CDD" id="cd07958">
    <property type="entry name" value="Anticodon_Ia_Leu_BEm"/>
    <property type="match status" value="1"/>
</dbReference>
<dbReference type="PROSITE" id="PS51462">
    <property type="entry name" value="NUDIX"/>
    <property type="match status" value="1"/>
</dbReference>
<dbReference type="InterPro" id="IPR015413">
    <property type="entry name" value="Methionyl/Leucyl_tRNA_Synth"/>
</dbReference>
<dbReference type="Pfam" id="PF00133">
    <property type="entry name" value="tRNA-synt_1"/>
    <property type="match status" value="1"/>
</dbReference>
<dbReference type="GO" id="GO:0005524">
    <property type="term" value="F:ATP binding"/>
    <property type="evidence" value="ECO:0007669"/>
    <property type="project" value="UniProtKB-UniRule"/>
</dbReference>
<dbReference type="Proteomes" id="UP000033986">
    <property type="component" value="Unassembled WGS sequence"/>
</dbReference>
<dbReference type="Gene3D" id="3.40.50.620">
    <property type="entry name" value="HUPs"/>
    <property type="match status" value="2"/>
</dbReference>
<dbReference type="InterPro" id="IPR015797">
    <property type="entry name" value="NUDIX_hydrolase-like_dom_sf"/>
</dbReference>
<feature type="short sequence motif" description="'KMSKS' region" evidence="9">
    <location>
        <begin position="728"/>
        <end position="732"/>
    </location>
</feature>
<dbReference type="InterPro" id="IPR009080">
    <property type="entry name" value="tRNAsynth_Ia_anticodon-bd"/>
</dbReference>
<keyword evidence="3 9" id="KW-0436">Ligase</keyword>
<keyword evidence="7 9" id="KW-0030">Aminoacyl-tRNA synthetase</keyword>
<evidence type="ECO:0000256" key="5">
    <source>
        <dbReference type="ARBA" id="ARBA00022840"/>
    </source>
</evidence>
<accession>A0A0G0Z581</accession>
<dbReference type="CDD" id="cd00812">
    <property type="entry name" value="LeuRS_core"/>
    <property type="match status" value="1"/>
</dbReference>
<dbReference type="FunFam" id="3.40.50.620:FF:000056">
    <property type="entry name" value="Leucine--tRNA ligase"/>
    <property type="match status" value="1"/>
</dbReference>
<evidence type="ECO:0000256" key="7">
    <source>
        <dbReference type="ARBA" id="ARBA00023146"/>
    </source>
</evidence>
<keyword evidence="4 9" id="KW-0547">Nucleotide-binding</keyword>
<name>A0A0G0Z581_9BACT</name>
<comment type="subcellular location">
    <subcellularLocation>
        <location evidence="9">Cytoplasm</location>
    </subcellularLocation>
</comment>
<dbReference type="HAMAP" id="MF_00049_B">
    <property type="entry name" value="Leu_tRNA_synth_B"/>
    <property type="match status" value="1"/>
</dbReference>
<dbReference type="FunFam" id="1.10.730.10:FF:000002">
    <property type="entry name" value="Leucine--tRNA ligase"/>
    <property type="match status" value="1"/>
</dbReference>
<dbReference type="InterPro" id="IPR009008">
    <property type="entry name" value="Val/Leu/Ile-tRNA-synth_edit"/>
</dbReference>
<dbReference type="SUPFAM" id="SSF50677">
    <property type="entry name" value="ValRS/IleRS/LeuRS editing domain"/>
    <property type="match status" value="1"/>
</dbReference>
<reference evidence="11 12" key="1">
    <citation type="journal article" date="2015" name="Nature">
        <title>rRNA introns, odd ribosomes, and small enigmatic genomes across a large radiation of phyla.</title>
        <authorList>
            <person name="Brown C.T."/>
            <person name="Hug L.A."/>
            <person name="Thomas B.C."/>
            <person name="Sharon I."/>
            <person name="Castelle C.J."/>
            <person name="Singh A."/>
            <person name="Wilkins M.J."/>
            <person name="Williams K.H."/>
            <person name="Banfield J.F."/>
        </authorList>
    </citation>
    <scope>NUCLEOTIDE SEQUENCE [LARGE SCALE GENOMIC DNA]</scope>
</reference>
<keyword evidence="2 9" id="KW-0963">Cytoplasm</keyword>
<evidence type="ECO:0000313" key="12">
    <source>
        <dbReference type="Proteomes" id="UP000033986"/>
    </source>
</evidence>
<dbReference type="InterPro" id="IPR025709">
    <property type="entry name" value="Leu_tRNA-synth_edit"/>
</dbReference>
<evidence type="ECO:0000256" key="2">
    <source>
        <dbReference type="ARBA" id="ARBA00022490"/>
    </source>
</evidence>
<keyword evidence="6 9" id="KW-0648">Protein biosynthesis</keyword>
<dbReference type="Gene3D" id="3.90.740.10">
    <property type="entry name" value="Valyl/Leucyl/Isoleucyl-tRNA synthetase, editing domain"/>
    <property type="match status" value="1"/>
</dbReference>
<evidence type="ECO:0000256" key="9">
    <source>
        <dbReference type="HAMAP-Rule" id="MF_00049"/>
    </source>
</evidence>
<dbReference type="EC" id="6.1.1.4" evidence="9"/>
<feature type="domain" description="Nudix hydrolase" evidence="10">
    <location>
        <begin position="334"/>
        <end position="521"/>
    </location>
</feature>
<dbReference type="GO" id="GO:0002161">
    <property type="term" value="F:aminoacyl-tRNA deacylase activity"/>
    <property type="evidence" value="ECO:0007669"/>
    <property type="project" value="InterPro"/>
</dbReference>
<dbReference type="InterPro" id="IPR013155">
    <property type="entry name" value="M/V/L/I-tRNA-synth_anticd-bd"/>
</dbReference>
<dbReference type="Pfam" id="PF00293">
    <property type="entry name" value="NUDIX"/>
    <property type="match status" value="1"/>
</dbReference>
<dbReference type="EMBL" id="LCDB01000020">
    <property type="protein sequence ID" value="KKS43859.1"/>
    <property type="molecule type" value="Genomic_DNA"/>
</dbReference>
<evidence type="ECO:0000256" key="4">
    <source>
        <dbReference type="ARBA" id="ARBA00022741"/>
    </source>
</evidence>
<sequence>MYEAKKIEQKWRKIWEKSGIYKVKDKVKSKKNFYHLVMFPYPSGDIHMGHWYNFAPADVFARLKKMQGFNVLSPIGFDAFGLPAENAAIKRKIHPKTWTYKNIANMRKQLKSMGNIYDWSREVITADPDYYKWTQWMFLKMFKAGLAYKKRALANWCPKDQTILANEQVVNGYCDRHPDTLVIQKEIEQWLFKITDYADDLIDDLENLDWPEHTKLMQKNWIGKSKGAIVKFNLPKSDFKNPRSRTSIEVFTTRPDTLFGATYVVLSPEHPLVEQITAKEQKEKVRHYVANAHLKTELERMSLEKEKTGVFTGAFAVNPVSNEKIPIWVSDYVLMSYGTGAIMAVPAHDERDFEFAKKFNLPIRTVIEPLYFQTTEPGKIKEGVPFDERNAIIAIVKHWKEEKYMALKWKKVAWGTFITGGIEAGQTAEEAAKMEIREETGFLHLKLISDFGLIHGKFYHVPKKVNRFAHAHTLLFHLENGKREAISDAETDIHEILWLTESELKNFLTPDTHQRALEMLEGKAVFTGTGLLVNSGKFNGMESEAAKKEITEFIEGKVKTQYRLRDWIISRQRYWGAPIPIIYCKKCGVVTVPEEKLPVKLPPLKNFKPVAGGKSPLARVKNFVNTKCPKCQSRAIRETDTMDTFVDSSWYFLRYVDSRNKKEFASKQKLLAWFPVNMYIGGAEHTVLHLLYSRFFIKVLRKLGFIHFNEPFTVLRHQGMILGPDGQKMSKSRGNVVDPDELVKKYGADTVKMYFCFMGEYSNGGPWNPKGILGIKRFLDRIWLKFLNFESPNTKYPARLRYDEVVAGGQISNTKYQQLLHQTIKKVGDDVENLHFNTAISALMILFNAMEKQSQLSIVNCQLFLKLLAPFAPHFTEEIWSRFFVSKKSRIRDSRSESGQQPKSYKSIHLEPWPKYGLKLIETDEYELVIQINGKMRDKVRVSIKLERPEIEKLVLGRGSIKKYIGTAKIKKIIFVPNRLINIVL</sequence>
<feature type="short sequence motif" description="'HIGH' region" evidence="9">
    <location>
        <begin position="40"/>
        <end position="50"/>
    </location>
</feature>
<dbReference type="InterPro" id="IPR014729">
    <property type="entry name" value="Rossmann-like_a/b/a_fold"/>
</dbReference>
<evidence type="ECO:0000256" key="3">
    <source>
        <dbReference type="ARBA" id="ARBA00022598"/>
    </source>
</evidence>
<dbReference type="InterPro" id="IPR002302">
    <property type="entry name" value="Leu-tRNA-ligase"/>
</dbReference>
<dbReference type="GO" id="GO:0005829">
    <property type="term" value="C:cytosol"/>
    <property type="evidence" value="ECO:0007669"/>
    <property type="project" value="TreeGrafter"/>
</dbReference>
<dbReference type="FunFam" id="3.40.50.620:FF:000003">
    <property type="entry name" value="Leucine--tRNA ligase"/>
    <property type="match status" value="1"/>
</dbReference>
<dbReference type="Gene3D" id="1.10.730.10">
    <property type="entry name" value="Isoleucyl-tRNA Synthetase, Domain 1"/>
    <property type="match status" value="1"/>
</dbReference>
<dbReference type="Gene3D" id="3.10.20.590">
    <property type="match status" value="1"/>
</dbReference>
<dbReference type="PRINTS" id="PR00985">
    <property type="entry name" value="TRNASYNTHLEU"/>
</dbReference>
<organism evidence="11 12">
    <name type="scientific">Candidatus Azambacteria bacterium GW2011_GWB1_42_17</name>
    <dbReference type="NCBI Taxonomy" id="1618615"/>
    <lineage>
        <taxon>Bacteria</taxon>
        <taxon>Candidatus Azamiibacteriota</taxon>
    </lineage>
</organism>
<dbReference type="SUPFAM" id="SSF55811">
    <property type="entry name" value="Nudix"/>
    <property type="match status" value="1"/>
</dbReference>
<dbReference type="SUPFAM" id="SSF47323">
    <property type="entry name" value="Anticodon-binding domain of a subclass of class I aminoacyl-tRNA synthetases"/>
    <property type="match status" value="1"/>
</dbReference>
<evidence type="ECO:0000313" key="11">
    <source>
        <dbReference type="EMBL" id="KKS43859.1"/>
    </source>
</evidence>
<dbReference type="Pfam" id="PF09334">
    <property type="entry name" value="tRNA-synt_1g"/>
    <property type="match status" value="1"/>
</dbReference>
<feature type="binding site" evidence="9">
    <location>
        <position position="731"/>
    </location>
    <ligand>
        <name>ATP</name>
        <dbReference type="ChEBI" id="CHEBI:30616"/>
    </ligand>
</feature>
<dbReference type="Pfam" id="PF08264">
    <property type="entry name" value="Anticodon_1"/>
    <property type="match status" value="1"/>
</dbReference>
<comment type="catalytic activity">
    <reaction evidence="8 9">
        <text>tRNA(Leu) + L-leucine + ATP = L-leucyl-tRNA(Leu) + AMP + diphosphate</text>
        <dbReference type="Rhea" id="RHEA:11688"/>
        <dbReference type="Rhea" id="RHEA-COMP:9613"/>
        <dbReference type="Rhea" id="RHEA-COMP:9622"/>
        <dbReference type="ChEBI" id="CHEBI:30616"/>
        <dbReference type="ChEBI" id="CHEBI:33019"/>
        <dbReference type="ChEBI" id="CHEBI:57427"/>
        <dbReference type="ChEBI" id="CHEBI:78442"/>
        <dbReference type="ChEBI" id="CHEBI:78494"/>
        <dbReference type="ChEBI" id="CHEBI:456215"/>
        <dbReference type="EC" id="6.1.1.4"/>
    </reaction>
</comment>
<dbReference type="Pfam" id="PF13603">
    <property type="entry name" value="tRNA-synt_1_2"/>
    <property type="match status" value="1"/>
</dbReference>
<dbReference type="GO" id="GO:0004823">
    <property type="term" value="F:leucine-tRNA ligase activity"/>
    <property type="evidence" value="ECO:0007669"/>
    <property type="project" value="UniProtKB-UniRule"/>
</dbReference>
<dbReference type="PATRIC" id="fig|1618615.3.peg.499"/>
<dbReference type="SUPFAM" id="SSF52374">
    <property type="entry name" value="Nucleotidylyl transferase"/>
    <property type="match status" value="1"/>
</dbReference>
<dbReference type="GO" id="GO:0006429">
    <property type="term" value="P:leucyl-tRNA aminoacylation"/>
    <property type="evidence" value="ECO:0007669"/>
    <property type="project" value="UniProtKB-UniRule"/>
</dbReference>
<dbReference type="AlphaFoldDB" id="A0A0G0Z581"/>
<protein>
    <recommendedName>
        <fullName evidence="9">Leucine--tRNA ligase</fullName>
        <ecNumber evidence="9">6.1.1.4</ecNumber>
    </recommendedName>
    <alternativeName>
        <fullName evidence="9">Leucyl-tRNA synthetase</fullName>
        <shortName evidence="9">LeuRS</shortName>
    </alternativeName>
</protein>
<evidence type="ECO:0000256" key="1">
    <source>
        <dbReference type="ARBA" id="ARBA00005594"/>
    </source>
</evidence>
<evidence type="ECO:0000256" key="8">
    <source>
        <dbReference type="ARBA" id="ARBA00047469"/>
    </source>
</evidence>
<evidence type="ECO:0000259" key="10">
    <source>
        <dbReference type="PROSITE" id="PS51462"/>
    </source>
</evidence>
<dbReference type="PANTHER" id="PTHR43740:SF2">
    <property type="entry name" value="LEUCINE--TRNA LIGASE, MITOCHONDRIAL"/>
    <property type="match status" value="1"/>
</dbReference>
<evidence type="ECO:0000256" key="6">
    <source>
        <dbReference type="ARBA" id="ARBA00022917"/>
    </source>
</evidence>
<proteinExistence type="inferred from homology"/>
<comment type="caution">
    <text evidence="11">The sequence shown here is derived from an EMBL/GenBank/DDBJ whole genome shotgun (WGS) entry which is preliminary data.</text>
</comment>
<dbReference type="PANTHER" id="PTHR43740">
    <property type="entry name" value="LEUCYL-TRNA SYNTHETASE"/>
    <property type="match status" value="1"/>
</dbReference>